<feature type="binding site" evidence="6">
    <location>
        <position position="245"/>
    </location>
    <ligand>
        <name>Zn(2+)</name>
        <dbReference type="ChEBI" id="CHEBI:29105"/>
    </ligand>
</feature>
<comment type="caution">
    <text evidence="8">The sequence shown here is derived from an EMBL/GenBank/DDBJ whole genome shotgun (WGS) entry which is preliminary data.</text>
</comment>
<keyword evidence="4 6" id="KW-0862">Zinc</keyword>
<evidence type="ECO:0000259" key="7">
    <source>
        <dbReference type="PROSITE" id="PS50970"/>
    </source>
</evidence>
<keyword evidence="9" id="KW-1185">Reference proteome</keyword>
<accession>A0A161LAN2</accession>
<evidence type="ECO:0000256" key="1">
    <source>
        <dbReference type="ARBA" id="ARBA00022603"/>
    </source>
</evidence>
<dbReference type="InterPro" id="IPR051486">
    <property type="entry name" value="Hcy_S-methyltransferase"/>
</dbReference>
<dbReference type="GO" id="GO:0033528">
    <property type="term" value="P:S-methylmethionine cycle"/>
    <property type="evidence" value="ECO:0007669"/>
    <property type="project" value="TreeGrafter"/>
</dbReference>
<dbReference type="GO" id="GO:0008270">
    <property type="term" value="F:zinc ion binding"/>
    <property type="evidence" value="ECO:0007669"/>
    <property type="project" value="InterPro"/>
</dbReference>
<evidence type="ECO:0000256" key="4">
    <source>
        <dbReference type="ARBA" id="ARBA00022833"/>
    </source>
</evidence>
<dbReference type="Pfam" id="PF02574">
    <property type="entry name" value="S-methyl_trans"/>
    <property type="match status" value="1"/>
</dbReference>
<keyword evidence="3 6" id="KW-0479">Metal-binding</keyword>
<evidence type="ECO:0000313" key="9">
    <source>
        <dbReference type="Proteomes" id="UP000077701"/>
    </source>
</evidence>
<feature type="binding site" evidence="6">
    <location>
        <position position="308"/>
    </location>
    <ligand>
        <name>Zn(2+)</name>
        <dbReference type="ChEBI" id="CHEBI:29105"/>
    </ligand>
</feature>
<dbReference type="SUPFAM" id="SSF82282">
    <property type="entry name" value="Homocysteine S-methyltransferase"/>
    <property type="match status" value="1"/>
</dbReference>
<dbReference type="NCBIfam" id="NF007020">
    <property type="entry name" value="PRK09485.1"/>
    <property type="match status" value="1"/>
</dbReference>
<organism evidence="8 9">
    <name type="scientific">Planomonospora sphaerica</name>
    <dbReference type="NCBI Taxonomy" id="161355"/>
    <lineage>
        <taxon>Bacteria</taxon>
        <taxon>Bacillati</taxon>
        <taxon>Actinomycetota</taxon>
        <taxon>Actinomycetes</taxon>
        <taxon>Streptosporangiales</taxon>
        <taxon>Streptosporangiaceae</taxon>
        <taxon>Planomonospora</taxon>
    </lineage>
</organism>
<evidence type="ECO:0000256" key="2">
    <source>
        <dbReference type="ARBA" id="ARBA00022679"/>
    </source>
</evidence>
<dbReference type="GO" id="GO:0032259">
    <property type="term" value="P:methylation"/>
    <property type="evidence" value="ECO:0007669"/>
    <property type="project" value="UniProtKB-KW"/>
</dbReference>
<protein>
    <recommendedName>
        <fullName evidence="5">S-methylmethionine:homocysteine methyltransferase</fullName>
    </recommendedName>
</protein>
<keyword evidence="2 6" id="KW-0808">Transferase</keyword>
<reference evidence="8 9" key="1">
    <citation type="journal article" date="2016" name="Genome Announc.">
        <title>Draft Genome Sequence of Planomonospora sphaerica JCM9374, a Rare Actinomycete.</title>
        <authorList>
            <person name="Dohra H."/>
            <person name="Suzuki T."/>
            <person name="Inoue Y."/>
            <person name="Kodani S."/>
        </authorList>
    </citation>
    <scope>NUCLEOTIDE SEQUENCE [LARGE SCALE GENOMIC DNA]</scope>
    <source>
        <strain evidence="8 9">JCM 9374</strain>
    </source>
</reference>
<dbReference type="PANTHER" id="PTHR46015:SF1">
    <property type="entry name" value="HOMOCYSTEINE S-METHYLTRANSFERASE-LIKE ISOFORM 1"/>
    <property type="match status" value="1"/>
</dbReference>
<dbReference type="STRING" id="161355.PS9374_00556"/>
<name>A0A161LAN2_9ACTN</name>
<evidence type="ECO:0000256" key="6">
    <source>
        <dbReference type="PROSITE-ProRule" id="PRU00333"/>
    </source>
</evidence>
<gene>
    <name evidence="8" type="primary">mmuM</name>
    <name evidence="8" type="ORF">PS9374_00556</name>
</gene>
<dbReference type="PANTHER" id="PTHR46015">
    <property type="entry name" value="ZGC:172121"/>
    <property type="match status" value="1"/>
</dbReference>
<sequence length="325" mass="34738">MTRRARWPAGRSGRPPGRPGGFEIVRRIIPPPVTYSGGVVILDGGLATHLESLGADLGDELWSAKLLVEDPSLIRQAHLDYYAAGAQVATTASYQASIPAFVRRGLSAGRAEELILLSIRLAAEARDAHGEGAVAASVGPYGASLANGAEYTGDYDLDEDGLVAWHRERWHILAGGGADFLACETVPSYAEARALRRLLDETPGVRAWISFSCRDGERISDGTPMRRAAALFAGHPQVLAVGVNCTAPRHIPSLIGQIEGKPVMVYPNSGETWDAEARRWRGLADPAEFGAAAAEWHAAGSDFVGGCCRTTPEHIRQIREHVYGG</sequence>
<dbReference type="Gene3D" id="3.20.20.330">
    <property type="entry name" value="Homocysteine-binding-like domain"/>
    <property type="match status" value="1"/>
</dbReference>
<dbReference type="EMBL" id="BDCX01000001">
    <property type="protein sequence ID" value="GAT64924.1"/>
    <property type="molecule type" value="Genomic_DNA"/>
</dbReference>
<dbReference type="InterPro" id="IPR036589">
    <property type="entry name" value="HCY_dom_sf"/>
</dbReference>
<proteinExistence type="predicted"/>
<evidence type="ECO:0000256" key="5">
    <source>
        <dbReference type="ARBA" id="ARBA00076752"/>
    </source>
</evidence>
<feature type="binding site" evidence="6">
    <location>
        <position position="307"/>
    </location>
    <ligand>
        <name>Zn(2+)</name>
        <dbReference type="ChEBI" id="CHEBI:29105"/>
    </ligand>
</feature>
<reference evidence="9" key="2">
    <citation type="submission" date="2016-04" db="EMBL/GenBank/DDBJ databases">
        <title>Planomonospora sphaerica JCM9374 whole genome shotgun sequence.</title>
        <authorList>
            <person name="Suzuki T."/>
            <person name="Dohra H."/>
            <person name="Kodani S."/>
        </authorList>
    </citation>
    <scope>NUCLEOTIDE SEQUENCE [LARGE SCALE GENOMIC DNA]</scope>
    <source>
        <strain evidence="9">JCM 9374</strain>
    </source>
</reference>
<dbReference type="PROSITE" id="PS50970">
    <property type="entry name" value="HCY"/>
    <property type="match status" value="1"/>
</dbReference>
<keyword evidence="1 6" id="KW-0489">Methyltransferase</keyword>
<dbReference type="InterPro" id="IPR003726">
    <property type="entry name" value="HCY_dom"/>
</dbReference>
<dbReference type="InterPro" id="IPR017226">
    <property type="entry name" value="BHMT-like"/>
</dbReference>
<dbReference type="GO" id="GO:0009086">
    <property type="term" value="P:methionine biosynthetic process"/>
    <property type="evidence" value="ECO:0007669"/>
    <property type="project" value="InterPro"/>
</dbReference>
<dbReference type="FunFam" id="3.20.20.330:FF:000002">
    <property type="entry name" value="Homocysteine S-methyltransferase"/>
    <property type="match status" value="1"/>
</dbReference>
<comment type="cofactor">
    <cofactor evidence="6">
        <name>Zn(2+)</name>
        <dbReference type="ChEBI" id="CHEBI:29105"/>
    </cofactor>
</comment>
<dbReference type="Proteomes" id="UP000077701">
    <property type="component" value="Unassembled WGS sequence"/>
</dbReference>
<dbReference type="AlphaFoldDB" id="A0A161LAN2"/>
<feature type="domain" description="Hcy-binding" evidence="7">
    <location>
        <begin position="28"/>
        <end position="322"/>
    </location>
</feature>
<dbReference type="GO" id="GO:0008898">
    <property type="term" value="F:S-adenosylmethionine-homocysteine S-methyltransferase activity"/>
    <property type="evidence" value="ECO:0007669"/>
    <property type="project" value="TreeGrafter"/>
</dbReference>
<evidence type="ECO:0000256" key="3">
    <source>
        <dbReference type="ARBA" id="ARBA00022723"/>
    </source>
</evidence>
<evidence type="ECO:0000313" key="8">
    <source>
        <dbReference type="EMBL" id="GAT64924.1"/>
    </source>
</evidence>
<dbReference type="PIRSF" id="PIRSF037505">
    <property type="entry name" value="Betaine_HMT"/>
    <property type="match status" value="1"/>
</dbReference>